<name>A0ACB8R1R3_9AGAM</name>
<evidence type="ECO:0000313" key="1">
    <source>
        <dbReference type="EMBL" id="KAI0038066.1"/>
    </source>
</evidence>
<gene>
    <name evidence="1" type="ORF">FA95DRAFT_1298440</name>
</gene>
<sequence length="341" mass="37643">MQMTFVVCVARVRLGWLLALAVSSQQSMSWLHRMDAEIDNCQQDARTCQCPVPHARFCFPAISISTASSTAISRPPTFIDDDGTVILGDLGARRAGVRARPERTIVFDLARPTRAHRHAVLIRRHGARLPFVIALASCCAHRIALSCAGLHRSSSGNTTSEDIRSFVCASAPARPVELLIFSYKHKLSVPHWITGTDGGAQVLVRWARAATLWASRTCLAQRASRSRASSPPRAAPNIAPKIYGVRRVPKLQMRQCQPKTRRSNRSSGLQKSTSRTGSMRPVDMEHAGVDKQRDEEALDEFVPARRASRGTSPHRRRPRELHGHHAAAHQDTDGQGRRIGT</sequence>
<keyword evidence="2" id="KW-1185">Reference proteome</keyword>
<dbReference type="EMBL" id="MU276604">
    <property type="protein sequence ID" value="KAI0038066.1"/>
    <property type="molecule type" value="Genomic_DNA"/>
</dbReference>
<organism evidence="1 2">
    <name type="scientific">Auriscalpium vulgare</name>
    <dbReference type="NCBI Taxonomy" id="40419"/>
    <lineage>
        <taxon>Eukaryota</taxon>
        <taxon>Fungi</taxon>
        <taxon>Dikarya</taxon>
        <taxon>Basidiomycota</taxon>
        <taxon>Agaricomycotina</taxon>
        <taxon>Agaricomycetes</taxon>
        <taxon>Russulales</taxon>
        <taxon>Auriscalpiaceae</taxon>
        <taxon>Auriscalpium</taxon>
    </lineage>
</organism>
<reference evidence="1" key="1">
    <citation type="submission" date="2021-02" db="EMBL/GenBank/DDBJ databases">
        <authorList>
            <consortium name="DOE Joint Genome Institute"/>
            <person name="Ahrendt S."/>
            <person name="Looney B.P."/>
            <person name="Miyauchi S."/>
            <person name="Morin E."/>
            <person name="Drula E."/>
            <person name="Courty P.E."/>
            <person name="Chicoki N."/>
            <person name="Fauchery L."/>
            <person name="Kohler A."/>
            <person name="Kuo A."/>
            <person name="Labutti K."/>
            <person name="Pangilinan J."/>
            <person name="Lipzen A."/>
            <person name="Riley R."/>
            <person name="Andreopoulos W."/>
            <person name="He G."/>
            <person name="Johnson J."/>
            <person name="Barry K.W."/>
            <person name="Grigoriev I.V."/>
            <person name="Nagy L."/>
            <person name="Hibbett D."/>
            <person name="Henrissat B."/>
            <person name="Matheny P.B."/>
            <person name="Labbe J."/>
            <person name="Martin F."/>
        </authorList>
    </citation>
    <scope>NUCLEOTIDE SEQUENCE</scope>
    <source>
        <strain evidence="1">FP105234-sp</strain>
    </source>
</reference>
<comment type="caution">
    <text evidence="1">The sequence shown here is derived from an EMBL/GenBank/DDBJ whole genome shotgun (WGS) entry which is preliminary data.</text>
</comment>
<accession>A0ACB8R1R3</accession>
<protein>
    <submittedName>
        <fullName evidence="1">Uncharacterized protein</fullName>
    </submittedName>
</protein>
<evidence type="ECO:0000313" key="2">
    <source>
        <dbReference type="Proteomes" id="UP000814033"/>
    </source>
</evidence>
<proteinExistence type="predicted"/>
<dbReference type="Proteomes" id="UP000814033">
    <property type="component" value="Unassembled WGS sequence"/>
</dbReference>
<reference evidence="1" key="2">
    <citation type="journal article" date="2022" name="New Phytol.">
        <title>Evolutionary transition to the ectomycorrhizal habit in the genomes of a hyperdiverse lineage of mushroom-forming fungi.</title>
        <authorList>
            <person name="Looney B."/>
            <person name="Miyauchi S."/>
            <person name="Morin E."/>
            <person name="Drula E."/>
            <person name="Courty P.E."/>
            <person name="Kohler A."/>
            <person name="Kuo A."/>
            <person name="LaButti K."/>
            <person name="Pangilinan J."/>
            <person name="Lipzen A."/>
            <person name="Riley R."/>
            <person name="Andreopoulos W."/>
            <person name="He G."/>
            <person name="Johnson J."/>
            <person name="Nolan M."/>
            <person name="Tritt A."/>
            <person name="Barry K.W."/>
            <person name="Grigoriev I.V."/>
            <person name="Nagy L.G."/>
            <person name="Hibbett D."/>
            <person name="Henrissat B."/>
            <person name="Matheny P.B."/>
            <person name="Labbe J."/>
            <person name="Martin F.M."/>
        </authorList>
    </citation>
    <scope>NUCLEOTIDE SEQUENCE</scope>
    <source>
        <strain evidence="1">FP105234-sp</strain>
    </source>
</reference>